<dbReference type="NCBIfam" id="NF001244">
    <property type="entry name" value="PRK00216.1-5"/>
    <property type="match status" value="1"/>
</dbReference>
<name>A0A0A2M9P1_9FLAO</name>
<comment type="pathway">
    <text evidence="5">Quinol/quinone metabolism; menaquinone biosynthesis; menaquinol from 1,4-dihydroxy-2-naphthoate: step 2/2.</text>
</comment>
<keyword evidence="6" id="KW-0830">Ubiquinone</keyword>
<dbReference type="CDD" id="cd02440">
    <property type="entry name" value="AdoMet_MTases"/>
    <property type="match status" value="1"/>
</dbReference>
<dbReference type="EMBL" id="JRLX01000002">
    <property type="protein sequence ID" value="KGO88138.1"/>
    <property type="molecule type" value="Genomic_DNA"/>
</dbReference>
<dbReference type="Proteomes" id="UP000030152">
    <property type="component" value="Unassembled WGS sequence"/>
</dbReference>
<dbReference type="Gene3D" id="3.40.50.150">
    <property type="entry name" value="Vaccinia Virus protein VP39"/>
    <property type="match status" value="1"/>
</dbReference>
<feature type="binding site" evidence="5">
    <location>
        <begin position="115"/>
        <end position="116"/>
    </location>
    <ligand>
        <name>S-adenosyl-L-methionine</name>
        <dbReference type="ChEBI" id="CHEBI:59789"/>
    </ligand>
</feature>
<comment type="similarity">
    <text evidence="5">Belongs to the class I-like SAM-binding methyltransferase superfamily. MenG/UbiE family.</text>
</comment>
<comment type="caution">
    <text evidence="5">Lacks conserved residue(s) required for the propagation of feature annotation.</text>
</comment>
<evidence type="ECO:0000256" key="5">
    <source>
        <dbReference type="HAMAP-Rule" id="MF_01813"/>
    </source>
</evidence>
<keyword evidence="2 5" id="KW-0489">Methyltransferase</keyword>
<organism evidence="6 7">
    <name type="scientific">Flavobacterium rivuli WB 3.3-2 = DSM 21788</name>
    <dbReference type="NCBI Taxonomy" id="1121895"/>
    <lineage>
        <taxon>Bacteria</taxon>
        <taxon>Pseudomonadati</taxon>
        <taxon>Bacteroidota</taxon>
        <taxon>Flavobacteriia</taxon>
        <taxon>Flavobacteriales</taxon>
        <taxon>Flavobacteriaceae</taxon>
        <taxon>Flavobacterium</taxon>
    </lineage>
</organism>
<dbReference type="InterPro" id="IPR004033">
    <property type="entry name" value="UbiE/COQ5_MeTrFase"/>
</dbReference>
<accession>A0A0A2M9P1</accession>
<reference evidence="6 7" key="1">
    <citation type="submission" date="2013-09" db="EMBL/GenBank/DDBJ databases">
        <authorList>
            <person name="Zeng Z."/>
            <person name="Chen C."/>
        </authorList>
    </citation>
    <scope>NUCLEOTIDE SEQUENCE [LARGE SCALE GENOMIC DNA]</scope>
    <source>
        <strain evidence="6 7">WB 3.3-2</strain>
    </source>
</reference>
<dbReference type="GO" id="GO:0043770">
    <property type="term" value="F:demethylmenaquinone methyltransferase activity"/>
    <property type="evidence" value="ECO:0007669"/>
    <property type="project" value="UniProtKB-UniRule"/>
</dbReference>
<proteinExistence type="inferred from homology"/>
<evidence type="ECO:0000313" key="7">
    <source>
        <dbReference type="Proteomes" id="UP000030152"/>
    </source>
</evidence>
<dbReference type="InterPro" id="IPR023576">
    <property type="entry name" value="UbiE/COQ5_MeTrFase_CS"/>
</dbReference>
<protein>
    <recommendedName>
        <fullName evidence="5">Demethylmenaquinone methyltransferase</fullName>
        <ecNumber evidence="5">2.1.1.163</ecNumber>
    </recommendedName>
</protein>
<comment type="catalytic activity">
    <reaction evidence="5">
        <text>a 2-demethylmenaquinol + S-adenosyl-L-methionine = a menaquinol + S-adenosyl-L-homocysteine + H(+)</text>
        <dbReference type="Rhea" id="RHEA:42640"/>
        <dbReference type="Rhea" id="RHEA-COMP:9539"/>
        <dbReference type="Rhea" id="RHEA-COMP:9563"/>
        <dbReference type="ChEBI" id="CHEBI:15378"/>
        <dbReference type="ChEBI" id="CHEBI:18151"/>
        <dbReference type="ChEBI" id="CHEBI:55437"/>
        <dbReference type="ChEBI" id="CHEBI:57856"/>
        <dbReference type="ChEBI" id="CHEBI:59789"/>
        <dbReference type="EC" id="2.1.1.163"/>
    </reaction>
</comment>
<dbReference type="PROSITE" id="PS51608">
    <property type="entry name" value="SAM_MT_UBIE"/>
    <property type="match status" value="1"/>
</dbReference>
<dbReference type="PANTHER" id="PTHR43591">
    <property type="entry name" value="METHYLTRANSFERASE"/>
    <property type="match status" value="1"/>
</dbReference>
<dbReference type="InterPro" id="IPR029063">
    <property type="entry name" value="SAM-dependent_MTases_sf"/>
</dbReference>
<dbReference type="eggNOG" id="COG2226">
    <property type="taxonomic scope" value="Bacteria"/>
</dbReference>
<dbReference type="GO" id="GO:0032259">
    <property type="term" value="P:methylation"/>
    <property type="evidence" value="ECO:0007669"/>
    <property type="project" value="UniProtKB-KW"/>
</dbReference>
<keyword evidence="1 5" id="KW-0474">Menaquinone biosynthesis</keyword>
<comment type="function">
    <text evidence="5">Methyltransferase required for the conversion of demethylmenaquinol (DMKH2) to menaquinol (MKH2).</text>
</comment>
<gene>
    <name evidence="5" type="primary">menG</name>
    <name evidence="6" type="ORF">Q765_03565</name>
</gene>
<sequence>MSQNITPYKDSGLGKKEQVAQMFDTISGNYDGLNRVMTFGIDIKWRKKVLDLVAAKNPDTILDIATGTGDLAILMSATGAKEIIGADISEGMMEVGRKKVTEKNLDGRVQLVYGDSEKLPFADNYFDAVTVAFGIRNFETLEKGLAEILRVLKPGGIFVILETSVPTKFPFKQGYKLHSYLLPIIGRLFSKDKEAYVYLSESASLFPYGEKLNNILRKIGFIEVKDMPQTFGAATIYSASKQ</sequence>
<dbReference type="SUPFAM" id="SSF53335">
    <property type="entry name" value="S-adenosyl-L-methionine-dependent methyltransferases"/>
    <property type="match status" value="1"/>
</dbReference>
<dbReference type="UniPathway" id="UPA00079">
    <property type="reaction ID" value="UER00169"/>
</dbReference>
<dbReference type="GO" id="GO:0009234">
    <property type="term" value="P:menaquinone biosynthetic process"/>
    <property type="evidence" value="ECO:0007669"/>
    <property type="project" value="UniProtKB-UniRule"/>
</dbReference>
<dbReference type="OrthoDB" id="9808140at2"/>
<dbReference type="PROSITE" id="PS01184">
    <property type="entry name" value="UBIE_2"/>
    <property type="match status" value="1"/>
</dbReference>
<evidence type="ECO:0000256" key="1">
    <source>
        <dbReference type="ARBA" id="ARBA00022428"/>
    </source>
</evidence>
<feature type="binding site" evidence="5">
    <location>
        <position position="87"/>
    </location>
    <ligand>
        <name>S-adenosyl-L-methionine</name>
        <dbReference type="ChEBI" id="CHEBI:59789"/>
    </ligand>
</feature>
<keyword evidence="4 5" id="KW-0949">S-adenosyl-L-methionine</keyword>
<dbReference type="RefSeq" id="WP_020212196.1">
    <property type="nucleotide sequence ID" value="NZ_JRLX01000002.1"/>
</dbReference>
<dbReference type="NCBIfam" id="TIGR01934">
    <property type="entry name" value="MenG_MenH_UbiE"/>
    <property type="match status" value="1"/>
</dbReference>
<dbReference type="HAMAP" id="MF_01813">
    <property type="entry name" value="MenG_UbiE_methyltr"/>
    <property type="match status" value="1"/>
</dbReference>
<dbReference type="PANTHER" id="PTHR43591:SF24">
    <property type="entry name" value="2-METHOXY-6-POLYPRENYL-1,4-BENZOQUINOL METHYLASE, MITOCHONDRIAL"/>
    <property type="match status" value="1"/>
</dbReference>
<evidence type="ECO:0000256" key="3">
    <source>
        <dbReference type="ARBA" id="ARBA00022679"/>
    </source>
</evidence>
<keyword evidence="7" id="KW-1185">Reference proteome</keyword>
<comment type="caution">
    <text evidence="6">The sequence shown here is derived from an EMBL/GenBank/DDBJ whole genome shotgun (WGS) entry which is preliminary data.</text>
</comment>
<dbReference type="Pfam" id="PF01209">
    <property type="entry name" value="Ubie_methyltran"/>
    <property type="match status" value="1"/>
</dbReference>
<feature type="binding site" evidence="5">
    <location>
        <position position="68"/>
    </location>
    <ligand>
        <name>S-adenosyl-L-methionine</name>
        <dbReference type="ChEBI" id="CHEBI:59789"/>
    </ligand>
</feature>
<dbReference type="EC" id="2.1.1.163" evidence="5"/>
<evidence type="ECO:0000256" key="2">
    <source>
        <dbReference type="ARBA" id="ARBA00022603"/>
    </source>
</evidence>
<dbReference type="STRING" id="1121895.GCA_000378485_01066"/>
<dbReference type="AlphaFoldDB" id="A0A0A2M9P1"/>
<keyword evidence="3 5" id="KW-0808">Transferase</keyword>
<evidence type="ECO:0000256" key="4">
    <source>
        <dbReference type="ARBA" id="ARBA00022691"/>
    </source>
</evidence>
<evidence type="ECO:0000313" key="6">
    <source>
        <dbReference type="EMBL" id="KGO88138.1"/>
    </source>
</evidence>